<dbReference type="InterPro" id="IPR032675">
    <property type="entry name" value="LRR_dom_sf"/>
</dbReference>
<name>A0A9P6MPU1_9FUNG</name>
<dbReference type="EMBL" id="JAAAID010001709">
    <property type="protein sequence ID" value="KAG0009038.1"/>
    <property type="molecule type" value="Genomic_DNA"/>
</dbReference>
<feature type="region of interest" description="Disordered" evidence="1">
    <location>
        <begin position="277"/>
        <end position="296"/>
    </location>
</feature>
<accession>A0A9P6MPU1</accession>
<gene>
    <name evidence="2" type="ORF">BGZ80_002804</name>
</gene>
<evidence type="ECO:0000313" key="3">
    <source>
        <dbReference type="Proteomes" id="UP000703661"/>
    </source>
</evidence>
<evidence type="ECO:0000256" key="1">
    <source>
        <dbReference type="SAM" id="MobiDB-lite"/>
    </source>
</evidence>
<dbReference type="AlphaFoldDB" id="A0A9P6MPU1"/>
<proteinExistence type="predicted"/>
<reference evidence="2" key="1">
    <citation type="journal article" date="2020" name="Fungal Divers.">
        <title>Resolving the Mortierellaceae phylogeny through synthesis of multi-gene phylogenetics and phylogenomics.</title>
        <authorList>
            <person name="Vandepol N."/>
            <person name="Liber J."/>
            <person name="Desiro A."/>
            <person name="Na H."/>
            <person name="Kennedy M."/>
            <person name="Barry K."/>
            <person name="Grigoriev I.V."/>
            <person name="Miller A.N."/>
            <person name="O'Donnell K."/>
            <person name="Stajich J.E."/>
            <person name="Bonito G."/>
        </authorList>
    </citation>
    <scope>NUCLEOTIDE SEQUENCE</scope>
    <source>
        <strain evidence="2">NRRL 2769</strain>
    </source>
</reference>
<comment type="caution">
    <text evidence="2">The sequence shown here is derived from an EMBL/GenBank/DDBJ whole genome shotgun (WGS) entry which is preliminary data.</text>
</comment>
<dbReference type="Proteomes" id="UP000703661">
    <property type="component" value="Unassembled WGS sequence"/>
</dbReference>
<sequence length="327" mass="37203">MRPLGKTNVARDQGELDCLSKVLSTQIPNLHKIHFGKGREYSEGLTDRDIATLLSSCRYGLKVVEITHNLEFHGASVAALAQHYPTLEALAIGDTKFESNELLLLLTSTPKLQTLISIDDGYYEQWPQTSIESRAFIDLEPVTNSPTPWACESTLKELRIRITGIPRPDLGRQQGVVEEVYAGQGREIQIQVYERLARFTNLESLWLGSNPSIQQFDSSPEREQRDCIEMSLENGLDKLGGLKELRVLSLAHMNTRIGLKEVQWMVENWPKLHVIRGLGDEGNESDDEDEEDEDETEYEKILDWLEEHCPEILVLDSDTDMVDNYLY</sequence>
<feature type="compositionally biased region" description="Acidic residues" evidence="1">
    <location>
        <begin position="281"/>
        <end position="296"/>
    </location>
</feature>
<evidence type="ECO:0000313" key="2">
    <source>
        <dbReference type="EMBL" id="KAG0009038.1"/>
    </source>
</evidence>
<dbReference type="SUPFAM" id="SSF52047">
    <property type="entry name" value="RNI-like"/>
    <property type="match status" value="1"/>
</dbReference>
<dbReference type="Gene3D" id="3.80.10.10">
    <property type="entry name" value="Ribonuclease Inhibitor"/>
    <property type="match status" value="1"/>
</dbReference>
<organism evidence="2 3">
    <name type="scientific">Entomortierella chlamydospora</name>
    <dbReference type="NCBI Taxonomy" id="101097"/>
    <lineage>
        <taxon>Eukaryota</taxon>
        <taxon>Fungi</taxon>
        <taxon>Fungi incertae sedis</taxon>
        <taxon>Mucoromycota</taxon>
        <taxon>Mortierellomycotina</taxon>
        <taxon>Mortierellomycetes</taxon>
        <taxon>Mortierellales</taxon>
        <taxon>Mortierellaceae</taxon>
        <taxon>Entomortierella</taxon>
    </lineage>
</organism>
<protein>
    <submittedName>
        <fullName evidence="2">Uncharacterized protein</fullName>
    </submittedName>
</protein>
<keyword evidence="3" id="KW-1185">Reference proteome</keyword>